<name>A0A8T9BQ01_9HELO</name>
<dbReference type="EC" id="3.2.1.6" evidence="3"/>
<reference evidence="7 8" key="1">
    <citation type="submission" date="2018-05" db="EMBL/GenBank/DDBJ databases">
        <title>Whole genome sequencing for identification of molecular markers to develop diagnostic detection tools for the regulated plant pathogen Lachnellula willkommii.</title>
        <authorList>
            <person name="Giroux E."/>
            <person name="Bilodeau G."/>
        </authorList>
    </citation>
    <scope>NUCLEOTIDE SEQUENCE [LARGE SCALE GENOMIC DNA]</scope>
    <source>
        <strain evidence="7 8">CBS 203.66</strain>
    </source>
</reference>
<dbReference type="InterPro" id="IPR013320">
    <property type="entry name" value="ConA-like_dom_sf"/>
</dbReference>
<evidence type="ECO:0000256" key="1">
    <source>
        <dbReference type="ARBA" id="ARBA00000124"/>
    </source>
</evidence>
<keyword evidence="8" id="KW-1185">Reference proteome</keyword>
<accession>A0A8T9BQ01</accession>
<keyword evidence="5" id="KW-0326">Glycosidase</keyword>
<gene>
    <name evidence="7" type="ORF">LARI1_G000686</name>
</gene>
<evidence type="ECO:0000313" key="7">
    <source>
        <dbReference type="EMBL" id="TVY21441.1"/>
    </source>
</evidence>
<evidence type="ECO:0000256" key="3">
    <source>
        <dbReference type="ARBA" id="ARBA00012599"/>
    </source>
</evidence>
<protein>
    <recommendedName>
        <fullName evidence="3">endo-1,3(4)-beta-glucanase</fullName>
        <ecNumber evidence="3">3.2.1.6</ecNumber>
    </recommendedName>
</protein>
<evidence type="ECO:0000256" key="2">
    <source>
        <dbReference type="ARBA" id="ARBA00006865"/>
    </source>
</evidence>
<dbReference type="Proteomes" id="UP000469559">
    <property type="component" value="Unassembled WGS sequence"/>
</dbReference>
<dbReference type="InterPro" id="IPR000757">
    <property type="entry name" value="Beta-glucanase-like"/>
</dbReference>
<dbReference type="PROSITE" id="PS51762">
    <property type="entry name" value="GH16_2"/>
    <property type="match status" value="1"/>
</dbReference>
<dbReference type="AlphaFoldDB" id="A0A8T9BQ01"/>
<dbReference type="SUPFAM" id="SSF49899">
    <property type="entry name" value="Concanavalin A-like lectins/glucanases"/>
    <property type="match status" value="1"/>
</dbReference>
<dbReference type="OrthoDB" id="192832at2759"/>
<dbReference type="Pfam" id="PF26113">
    <property type="entry name" value="GH16_XgeA"/>
    <property type="match status" value="1"/>
</dbReference>
<evidence type="ECO:0000256" key="5">
    <source>
        <dbReference type="ARBA" id="ARBA00023295"/>
    </source>
</evidence>
<dbReference type="PANTHER" id="PTHR10963">
    <property type="entry name" value="GLYCOSYL HYDROLASE-RELATED"/>
    <property type="match status" value="1"/>
</dbReference>
<proteinExistence type="inferred from homology"/>
<evidence type="ECO:0000313" key="8">
    <source>
        <dbReference type="Proteomes" id="UP000469559"/>
    </source>
</evidence>
<organism evidence="7 8">
    <name type="scientific">Lachnellula arida</name>
    <dbReference type="NCBI Taxonomy" id="1316785"/>
    <lineage>
        <taxon>Eukaryota</taxon>
        <taxon>Fungi</taxon>
        <taxon>Dikarya</taxon>
        <taxon>Ascomycota</taxon>
        <taxon>Pezizomycotina</taxon>
        <taxon>Leotiomycetes</taxon>
        <taxon>Helotiales</taxon>
        <taxon>Lachnaceae</taxon>
        <taxon>Lachnellula</taxon>
    </lineage>
</organism>
<keyword evidence="4" id="KW-0378">Hydrolase</keyword>
<comment type="similarity">
    <text evidence="2">Belongs to the glycosyl hydrolase 16 family.</text>
</comment>
<comment type="caution">
    <text evidence="7">The sequence shown here is derived from an EMBL/GenBank/DDBJ whole genome shotgun (WGS) entry which is preliminary data.</text>
</comment>
<dbReference type="GO" id="GO:0009251">
    <property type="term" value="P:glucan catabolic process"/>
    <property type="evidence" value="ECO:0007669"/>
    <property type="project" value="TreeGrafter"/>
</dbReference>
<evidence type="ECO:0000259" key="6">
    <source>
        <dbReference type="PROSITE" id="PS51762"/>
    </source>
</evidence>
<dbReference type="PANTHER" id="PTHR10963:SF24">
    <property type="entry name" value="GLYCOSIDASE C21B10.07-RELATED"/>
    <property type="match status" value="1"/>
</dbReference>
<dbReference type="CDD" id="cd02181">
    <property type="entry name" value="GH16_fungal_Lam16A_glucanase"/>
    <property type="match status" value="1"/>
</dbReference>
<dbReference type="InterPro" id="IPR050546">
    <property type="entry name" value="Glycosyl_Hydrlase_16"/>
</dbReference>
<dbReference type="EMBL" id="QGMF01000016">
    <property type="protein sequence ID" value="TVY21441.1"/>
    <property type="molecule type" value="Genomic_DNA"/>
</dbReference>
<evidence type="ECO:0000256" key="4">
    <source>
        <dbReference type="ARBA" id="ARBA00022801"/>
    </source>
</evidence>
<sequence length="369" mass="39065">MPSLSLPELSRTLEDKEKPLTCPRTGQAAVKTASEYLTYNNLQTMHTSNALIRLGALCLAAGTAKAYTLTDSFDTTNFFQDWNFFTAADPTTGFVKYVGATAANTSGIAGYSNNAVYLGVDHTTMNPTGGRQSVRVTSNKAYTHGLFIADIAHAPDSECGVWPALWTVGPNWPASGEIDFYEGVNDSPTNTATLHTSSGCTMQSTGALASSILKDGDCNSDTGCGMSTVDTSNYGSGFNAGGGGVYAMEWTSQAIKVYFFPRAAGIPSDITSGTPDPTKWAQPIAAFSGSGCNIDQHFMNHNLVFDTTFCGQWAGKVWSQNPKCSALAPTCDAYVAANPSKFASSYWLINSVKVYQASAAAKRGVAFEA</sequence>
<dbReference type="GO" id="GO:0052861">
    <property type="term" value="F:endo-1,3(4)-beta-glucanase activity"/>
    <property type="evidence" value="ECO:0007669"/>
    <property type="project" value="UniProtKB-EC"/>
</dbReference>
<comment type="catalytic activity">
    <reaction evidence="1">
        <text>Endohydrolysis of (1-&gt;3)- or (1-&gt;4)-linkages in beta-D-glucans when the glucose residue whose reducing group is involved in the linkage to be hydrolyzed is itself substituted at C-3.</text>
        <dbReference type="EC" id="3.2.1.6"/>
    </reaction>
</comment>
<dbReference type="FunFam" id="2.60.120.200:FF:000114">
    <property type="entry name" value="Probable endo-1,3(4)-beta-glucanase NFIA_089530"/>
    <property type="match status" value="1"/>
</dbReference>
<dbReference type="Gene3D" id="2.60.120.200">
    <property type="match status" value="1"/>
</dbReference>
<feature type="domain" description="GH16" evidence="6">
    <location>
        <begin position="37"/>
        <end position="322"/>
    </location>
</feature>